<keyword evidence="1" id="KW-1133">Transmembrane helix</keyword>
<dbReference type="InterPro" id="IPR007462">
    <property type="entry name" value="COV1-like"/>
</dbReference>
<keyword evidence="1" id="KW-0812">Transmembrane</keyword>
<dbReference type="AlphaFoldDB" id="A0A2A4Z7R0"/>
<dbReference type="PANTHER" id="PTHR31876:SF26">
    <property type="entry name" value="PROTEIN LIKE COV 2"/>
    <property type="match status" value="1"/>
</dbReference>
<gene>
    <name evidence="2" type="ORF">COB13_03440</name>
</gene>
<evidence type="ECO:0008006" key="3">
    <source>
        <dbReference type="Google" id="ProtNLM"/>
    </source>
</evidence>
<keyword evidence="1" id="KW-0472">Membrane</keyword>
<organism evidence="2">
    <name type="scientific">OCS116 cluster bacterium</name>
    <dbReference type="NCBI Taxonomy" id="2030921"/>
    <lineage>
        <taxon>Bacteria</taxon>
        <taxon>Pseudomonadati</taxon>
        <taxon>Pseudomonadota</taxon>
        <taxon>Alphaproteobacteria</taxon>
        <taxon>OCS116 cluster</taxon>
    </lineage>
</organism>
<name>A0A2A4Z7R0_9PROT</name>
<feature type="transmembrane region" description="Helical" evidence="1">
    <location>
        <begin position="20"/>
        <end position="43"/>
    </location>
</feature>
<dbReference type="EMBL" id="NVUS01000003">
    <property type="protein sequence ID" value="PCJ03005.1"/>
    <property type="molecule type" value="Genomic_DNA"/>
</dbReference>
<sequence length="217" mass="23936">MTNEVKKKVGLFSRLRTYFLTGLVIAAPIAITIWATLWVIGLIDNWILPIIPKTYLPETYLKFSIPGIGVVFAVIGLILLGALTANLFGRTIVNIGTGWLEKMPVVRTIYKALKQIFETVVSQGESNFKQVVLVEYPRRGIFAIAFVATNTKGEVGQKFEEPMVSVFLPTTPNPTSGFLLFVPKKDVQVLDMTVEDGAKLVISAGLVNPEKLPIKDK</sequence>
<evidence type="ECO:0000313" key="2">
    <source>
        <dbReference type="EMBL" id="PCJ03005.1"/>
    </source>
</evidence>
<feature type="transmembrane region" description="Helical" evidence="1">
    <location>
        <begin position="63"/>
        <end position="83"/>
    </location>
</feature>
<dbReference type="Pfam" id="PF04367">
    <property type="entry name" value="DUF502"/>
    <property type="match status" value="1"/>
</dbReference>
<comment type="caution">
    <text evidence="2">The sequence shown here is derived from an EMBL/GenBank/DDBJ whole genome shotgun (WGS) entry which is preliminary data.</text>
</comment>
<reference key="1">
    <citation type="submission" date="2017-08" db="EMBL/GenBank/DDBJ databases">
        <title>A dynamic microbial community with high functional redundancy inhabits the cold, oxic subseafloor aquifer.</title>
        <authorList>
            <person name="Tully B.J."/>
            <person name="Wheat C.G."/>
            <person name="Glazer B.T."/>
            <person name="Huber J.A."/>
        </authorList>
    </citation>
    <scope>NUCLEOTIDE SEQUENCE [LARGE SCALE GENOMIC DNA]</scope>
</reference>
<dbReference type="PANTHER" id="PTHR31876">
    <property type="entry name" value="COV-LIKE PROTEIN 1"/>
    <property type="match status" value="1"/>
</dbReference>
<reference evidence="2" key="2">
    <citation type="journal article" date="2018" name="ISME J.">
        <title>A dynamic microbial community with high functional redundancy inhabits the cold, oxic subseafloor aquifer.</title>
        <authorList>
            <person name="Tully B.J."/>
            <person name="Wheat C.G."/>
            <person name="Glazer B.T."/>
            <person name="Huber J.A."/>
        </authorList>
    </citation>
    <scope>NUCLEOTIDE SEQUENCE</scope>
    <source>
        <strain evidence="2">NORP83</strain>
    </source>
</reference>
<protein>
    <recommendedName>
        <fullName evidence="3">DUF502 domain-containing protein</fullName>
    </recommendedName>
</protein>
<proteinExistence type="predicted"/>
<accession>A0A2A4Z7R0</accession>
<evidence type="ECO:0000256" key="1">
    <source>
        <dbReference type="SAM" id="Phobius"/>
    </source>
</evidence>